<dbReference type="GO" id="GO:0009116">
    <property type="term" value="P:nucleoside metabolic process"/>
    <property type="evidence" value="ECO:0007669"/>
    <property type="project" value="InterPro"/>
</dbReference>
<reference evidence="3" key="1">
    <citation type="journal article" date="2020" name="BMC Genomics">
        <title>Correction to: Identification and distribution of gene clusters required for synthesis of sphingolipid metabolism inhibitors in diverse species of the filamentous fungus Fusarium.</title>
        <authorList>
            <person name="Kim H.S."/>
            <person name="Lohmar J.M."/>
            <person name="Busman M."/>
            <person name="Brown D.W."/>
            <person name="Naumann T.A."/>
            <person name="Divon H.H."/>
            <person name="Lysoe E."/>
            <person name="Uhlig S."/>
            <person name="Proctor R.H."/>
        </authorList>
    </citation>
    <scope>NUCLEOTIDE SEQUENCE</scope>
    <source>
        <strain evidence="3">NRRL 45417</strain>
    </source>
</reference>
<dbReference type="OrthoDB" id="2325716at2759"/>
<dbReference type="InterPro" id="IPR007111">
    <property type="entry name" value="NACHT_NTPase"/>
</dbReference>
<evidence type="ECO:0000259" key="2">
    <source>
        <dbReference type="PROSITE" id="PS50837"/>
    </source>
</evidence>
<dbReference type="PANTHER" id="PTHR10039">
    <property type="entry name" value="AMELOGENIN"/>
    <property type="match status" value="1"/>
</dbReference>
<dbReference type="PROSITE" id="PS50837">
    <property type="entry name" value="NACHT"/>
    <property type="match status" value="1"/>
</dbReference>
<dbReference type="GO" id="GO:0003824">
    <property type="term" value="F:catalytic activity"/>
    <property type="evidence" value="ECO:0007669"/>
    <property type="project" value="InterPro"/>
</dbReference>
<keyword evidence="1" id="KW-0677">Repeat</keyword>
<reference evidence="3" key="2">
    <citation type="submission" date="2020-05" db="EMBL/GenBank/DDBJ databases">
        <authorList>
            <person name="Kim H.-S."/>
            <person name="Proctor R.H."/>
            <person name="Brown D.W."/>
        </authorList>
    </citation>
    <scope>NUCLEOTIDE SEQUENCE</scope>
    <source>
        <strain evidence="3">NRRL 45417</strain>
    </source>
</reference>
<evidence type="ECO:0000313" key="3">
    <source>
        <dbReference type="EMBL" id="KAF4958478.1"/>
    </source>
</evidence>
<protein>
    <recommendedName>
        <fullName evidence="2">NACHT domain-containing protein</fullName>
    </recommendedName>
</protein>
<dbReference type="PANTHER" id="PTHR10039:SF14">
    <property type="entry name" value="NACHT DOMAIN-CONTAINING PROTEIN"/>
    <property type="match status" value="1"/>
</dbReference>
<dbReference type="EMBL" id="JABFAI010000052">
    <property type="protein sequence ID" value="KAF4958478.1"/>
    <property type="molecule type" value="Genomic_DNA"/>
</dbReference>
<keyword evidence="4" id="KW-1185">Reference proteome</keyword>
<dbReference type="Proteomes" id="UP000604273">
    <property type="component" value="Unassembled WGS sequence"/>
</dbReference>
<sequence>MDGSRTAQADTYQDGPQTLQSRLQQEFSGQSGQAMVRYEGNVTFGASPIASTMVESNYSAVAPDNYTIAILCAESYEFDAIYILFDNGASDTCVGPSDDDNIYVVGRLANHHTVVVMPGDRGELDAGLCTQRLHRHFPKVELTFLVGVCGAIPQHPTTRKDIYLGDVIICAEVWRYLHNARTTGAPNGIELELRNLLVNGSSERVRQLCNYLRTEAFRMRVTDRSMVYLNLLQTKDEQYNYPGFEKDNLAARGSLHRHRISPLSCRCSEQAGPSCETAMDATCQTLRCEMARSRPPTQQPPKPRAHVGRLASADVVLRASNIFAEQFSRHNIIGIDMEGGGISQVTNCIVVKSAVDYADTHKNHDFKFYAAATAASFVKASLELLYRGGSLNIPRPLWSAAKGKIRVIRSSIESHEALLLGHADIERISEAKRDRQTLLQYDENKEMRDAETFRSLRHELKVNDYLPPLSGRFDIERGQWVITDEKMKQWLRKSNQKKRCIWIRGIPGSGKTFLARDIASYLKCNGHRTLVAFLTHEQDATCVSVLQSLLFQAIDNDRTYMPLIQDLYERGRCNSPKDLDELLFTVLNTEEQNLIIVDGLDEVNKTDGGTILNSLLDLLSQCPSSRLLISCRNEYEIVKRLEKQSISVSIDQANTNDIKKFVERRGEEFLRNLEDRDVDKDTLDDIRVAMNRIPDRANSMFLYARLIMDVVVRMGDVEKIRQEVNNLPMGLNEAYGRILGRIRNNEESGLPSAANRILQWLVCARCYVREKELRQALTVETSGEDTSAIGISLVDIQEACGPLIEVRDGIVHFVHFSAKEKGFLDPDSRQEHLKVHSRPFKCREKTCDYSKVGFRSNFLLSSHEAEFHPAPASVSLTESILPPSFTAGFSWSEGEEILADAVKLNQVSAVRAMLGRNFYIDVLQFEALLEHAATSASGMMIEVLLDKYHEREPQPVDLNILIHAAVKGRNLSTIRHLMQRDDRGYNPTKPIDRSTVLEEGLITWDSHIVGFLVDEFAISLPQNAPVLLFSRFVETSRYIGDEEALQTAAEMRKYIIWPSFYTEGVRASVNWRSPTWLNFFLENGGSPNGLEFGSVWEIAKSGTVASITIIETLLRYGSDIGTRFQGEDDVPPQKTSTAFDGIPVFMFI</sequence>
<dbReference type="AlphaFoldDB" id="A0A8H4TIG2"/>
<dbReference type="Gene3D" id="3.40.50.1580">
    <property type="entry name" value="Nucleoside phosphorylase domain"/>
    <property type="match status" value="1"/>
</dbReference>
<comment type="caution">
    <text evidence="3">The sequence shown here is derived from an EMBL/GenBank/DDBJ whole genome shotgun (WGS) entry which is preliminary data.</text>
</comment>
<dbReference type="InterPro" id="IPR035994">
    <property type="entry name" value="Nucleoside_phosphorylase_sf"/>
</dbReference>
<accession>A0A8H4TIG2</accession>
<dbReference type="SUPFAM" id="SSF53167">
    <property type="entry name" value="Purine and uridine phosphorylases"/>
    <property type="match status" value="1"/>
</dbReference>
<evidence type="ECO:0000256" key="1">
    <source>
        <dbReference type="ARBA" id="ARBA00022737"/>
    </source>
</evidence>
<dbReference type="Pfam" id="PF24883">
    <property type="entry name" value="NPHP3_N"/>
    <property type="match status" value="1"/>
</dbReference>
<organism evidence="3 4">
    <name type="scientific">Fusarium gaditjirri</name>
    <dbReference type="NCBI Taxonomy" id="282569"/>
    <lineage>
        <taxon>Eukaryota</taxon>
        <taxon>Fungi</taxon>
        <taxon>Dikarya</taxon>
        <taxon>Ascomycota</taxon>
        <taxon>Pezizomycotina</taxon>
        <taxon>Sordariomycetes</taxon>
        <taxon>Hypocreomycetidae</taxon>
        <taxon>Hypocreales</taxon>
        <taxon>Nectriaceae</taxon>
        <taxon>Fusarium</taxon>
        <taxon>Fusarium nisikadoi species complex</taxon>
    </lineage>
</organism>
<dbReference type="InterPro" id="IPR027417">
    <property type="entry name" value="P-loop_NTPase"/>
</dbReference>
<dbReference type="SUPFAM" id="SSF52540">
    <property type="entry name" value="P-loop containing nucleoside triphosphate hydrolases"/>
    <property type="match status" value="1"/>
</dbReference>
<dbReference type="InterPro" id="IPR056884">
    <property type="entry name" value="NPHP3-like_N"/>
</dbReference>
<evidence type="ECO:0000313" key="4">
    <source>
        <dbReference type="Proteomes" id="UP000604273"/>
    </source>
</evidence>
<name>A0A8H4TIG2_9HYPO</name>
<gene>
    <name evidence="3" type="ORF">FGADI_2401</name>
</gene>
<feature type="domain" description="NACHT" evidence="2">
    <location>
        <begin position="499"/>
        <end position="632"/>
    </location>
</feature>
<dbReference type="Gene3D" id="3.40.50.300">
    <property type="entry name" value="P-loop containing nucleotide triphosphate hydrolases"/>
    <property type="match status" value="1"/>
</dbReference>
<proteinExistence type="predicted"/>